<gene>
    <name evidence="1" type="ORF">J3U87_33375</name>
</gene>
<dbReference type="Proteomes" id="UP000663929">
    <property type="component" value="Chromosome"/>
</dbReference>
<name>A0A8A4TN23_SULCO</name>
<evidence type="ECO:0000313" key="2">
    <source>
        <dbReference type="Proteomes" id="UP000663929"/>
    </source>
</evidence>
<dbReference type="KEGG" id="scor:J3U87_33375"/>
<sequence length="95" mass="10464">MFIVLLKFSDNKNQAPRFMAGHKAWIKEGMDDGVFLLIGSLQPNLGGGIVAYGTSLPDLHDRVNTDPFVQNDVVSAEIIEFTPSKVDDRLTFLLG</sequence>
<dbReference type="RefSeq" id="WP_237380259.1">
    <property type="nucleotide sequence ID" value="NZ_CP071793.1"/>
</dbReference>
<dbReference type="PANTHER" id="PTHR37828:SF1">
    <property type="entry name" value="YCII-RELATED DOMAIN-CONTAINING PROTEIN"/>
    <property type="match status" value="1"/>
</dbReference>
<dbReference type="AlphaFoldDB" id="A0A8A4TN23"/>
<keyword evidence="2" id="KW-1185">Reference proteome</keyword>
<organism evidence="1 2">
    <name type="scientific">Sulfidibacter corallicola</name>
    <dbReference type="NCBI Taxonomy" id="2818388"/>
    <lineage>
        <taxon>Bacteria</taxon>
        <taxon>Pseudomonadati</taxon>
        <taxon>Acidobacteriota</taxon>
        <taxon>Holophagae</taxon>
        <taxon>Acanthopleuribacterales</taxon>
        <taxon>Acanthopleuribacteraceae</taxon>
        <taxon>Sulfidibacter</taxon>
    </lineage>
</organism>
<evidence type="ECO:0000313" key="1">
    <source>
        <dbReference type="EMBL" id="QTD50502.1"/>
    </source>
</evidence>
<dbReference type="InterPro" id="IPR011008">
    <property type="entry name" value="Dimeric_a/b-barrel"/>
</dbReference>
<dbReference type="Gene3D" id="3.30.70.1060">
    <property type="entry name" value="Dimeric alpha+beta barrel"/>
    <property type="match status" value="1"/>
</dbReference>
<accession>A0A8A4TN23</accession>
<proteinExistence type="predicted"/>
<dbReference type="SUPFAM" id="SSF54909">
    <property type="entry name" value="Dimeric alpha+beta barrel"/>
    <property type="match status" value="1"/>
</dbReference>
<dbReference type="PANTHER" id="PTHR37828">
    <property type="entry name" value="GSR2449 PROTEIN"/>
    <property type="match status" value="1"/>
</dbReference>
<evidence type="ECO:0008006" key="3">
    <source>
        <dbReference type="Google" id="ProtNLM"/>
    </source>
</evidence>
<dbReference type="EMBL" id="CP071793">
    <property type="protein sequence ID" value="QTD50502.1"/>
    <property type="molecule type" value="Genomic_DNA"/>
</dbReference>
<reference evidence="1" key="1">
    <citation type="submission" date="2021-03" db="EMBL/GenBank/DDBJ databases">
        <title>Acanthopleuribacteraceae sp. M133.</title>
        <authorList>
            <person name="Wang G."/>
        </authorList>
    </citation>
    <scope>NUCLEOTIDE SEQUENCE</scope>
    <source>
        <strain evidence="1">M133</strain>
    </source>
</reference>
<protein>
    <recommendedName>
        <fullName evidence="3">YCII-related domain-containing protein</fullName>
    </recommendedName>
</protein>